<keyword evidence="7" id="KW-0406">Ion transport</keyword>
<reference evidence="12 13" key="1">
    <citation type="submission" date="2019-03" db="EMBL/GenBank/DDBJ databases">
        <title>Draft genome sequences of novel Actinobacteria.</title>
        <authorList>
            <person name="Sahin N."/>
            <person name="Ay H."/>
            <person name="Saygin H."/>
        </authorList>
    </citation>
    <scope>NUCLEOTIDE SEQUENCE [LARGE SCALE GENOMIC DNA]</scope>
    <source>
        <strain evidence="12 13">JCM 30547</strain>
    </source>
</reference>
<sequence length="573" mass="61110">MDHQFLLIAGAGLAIMIAAAVFARRTGVAAPLLLVALGIGASYLPSTPTIHLAPEIVLAGVLPLLLYSSAVQLPVLDIRRNLSLIAWLSIVMVIVSSLAIGAVVHALFPSISFALAVALGAVVSPTDAVAATAIGHRVGLPPRVMTVLEGESLVNDASALVVLRTAIATIGVVGGGFDIGHTILDFGWAVIGGGLIGAVVGILTVLLRQRLDDPVLNTTISFAVPFLAYFPAEELHASGVLAVVVAGLLTGVLGSKRFSARDRQTQATTWTTISFLLESAVFLAMGYQLPELVDAAREETTVGEITGLVLIVVALLVVLRFIGLAWPALSGRFGRGDRNEQQRTRLSQFEEVLDAMNPESDREESRLAWARRRLARGRADVEFEEREPLTSRGTLVLAWAGMRGVVTVAAVQTIPADTPHAATVVLAAFLVALFTLVVFGLTLPWVIARLKFQSVSPEDKRDATQALLRRIGESAIDAMGPLEEQTIAGEPLDPELVATMKDRIIPRLVSASRQAPAAAKPDSFEQMAVVQRRYLDAMRDALGAERSIGAFSSDTYRQVETLIDTIENRFKPA</sequence>
<dbReference type="GO" id="GO:0005886">
    <property type="term" value="C:plasma membrane"/>
    <property type="evidence" value="ECO:0007669"/>
    <property type="project" value="UniProtKB-SubCell"/>
</dbReference>
<comment type="caution">
    <text evidence="12">The sequence shown here is derived from an EMBL/GenBank/DDBJ whole genome shotgun (WGS) entry which is preliminary data.</text>
</comment>
<dbReference type="EMBL" id="SMKA01000116">
    <property type="protein sequence ID" value="TDC25931.1"/>
    <property type="molecule type" value="Genomic_DNA"/>
</dbReference>
<keyword evidence="5 10" id="KW-1133">Transmembrane helix</keyword>
<feature type="transmembrane region" description="Helical" evidence="10">
    <location>
        <begin position="56"/>
        <end position="75"/>
    </location>
</feature>
<keyword evidence="3" id="KW-1003">Cell membrane</keyword>
<protein>
    <submittedName>
        <fullName evidence="12">Sodium:proton antiporter</fullName>
    </submittedName>
</protein>
<dbReference type="Gene3D" id="6.10.140.1330">
    <property type="match status" value="1"/>
</dbReference>
<evidence type="ECO:0000256" key="5">
    <source>
        <dbReference type="ARBA" id="ARBA00022989"/>
    </source>
</evidence>
<dbReference type="Pfam" id="PF00999">
    <property type="entry name" value="Na_H_Exchanger"/>
    <property type="match status" value="1"/>
</dbReference>
<feature type="transmembrane region" description="Helical" evidence="10">
    <location>
        <begin position="82"/>
        <end position="107"/>
    </location>
</feature>
<keyword evidence="13" id="KW-1185">Reference proteome</keyword>
<feature type="domain" description="Cation/H+ exchanger transmembrane" evidence="11">
    <location>
        <begin position="14"/>
        <end position="447"/>
    </location>
</feature>
<evidence type="ECO:0000256" key="9">
    <source>
        <dbReference type="ARBA" id="ARBA00023201"/>
    </source>
</evidence>
<evidence type="ECO:0000256" key="6">
    <source>
        <dbReference type="ARBA" id="ARBA00023053"/>
    </source>
</evidence>
<evidence type="ECO:0000256" key="7">
    <source>
        <dbReference type="ARBA" id="ARBA00023065"/>
    </source>
</evidence>
<feature type="transmembrane region" description="Helical" evidence="10">
    <location>
        <begin position="28"/>
        <end position="44"/>
    </location>
</feature>
<dbReference type="PANTHER" id="PTHR10110:SF86">
    <property type="entry name" value="SODIUM_HYDROGEN EXCHANGER 7"/>
    <property type="match status" value="1"/>
</dbReference>
<dbReference type="OrthoDB" id="57886at2"/>
<feature type="transmembrane region" description="Helical" evidence="10">
    <location>
        <begin position="6"/>
        <end position="23"/>
    </location>
</feature>
<feature type="transmembrane region" description="Helical" evidence="10">
    <location>
        <begin position="214"/>
        <end position="232"/>
    </location>
</feature>
<dbReference type="AlphaFoldDB" id="A0A4R4PU60"/>
<feature type="transmembrane region" description="Helical" evidence="10">
    <location>
        <begin position="421"/>
        <end position="447"/>
    </location>
</feature>
<evidence type="ECO:0000256" key="1">
    <source>
        <dbReference type="ARBA" id="ARBA00004651"/>
    </source>
</evidence>
<dbReference type="InterPro" id="IPR018422">
    <property type="entry name" value="Cation/H_exchanger_CPA1"/>
</dbReference>
<evidence type="ECO:0000256" key="4">
    <source>
        <dbReference type="ARBA" id="ARBA00022692"/>
    </source>
</evidence>
<evidence type="ECO:0000256" key="2">
    <source>
        <dbReference type="ARBA" id="ARBA00022448"/>
    </source>
</evidence>
<evidence type="ECO:0000313" key="13">
    <source>
        <dbReference type="Proteomes" id="UP000295075"/>
    </source>
</evidence>
<proteinExistence type="predicted"/>
<evidence type="ECO:0000313" key="12">
    <source>
        <dbReference type="EMBL" id="TDC25931.1"/>
    </source>
</evidence>
<feature type="transmembrane region" description="Helical" evidence="10">
    <location>
        <begin position="307"/>
        <end position="329"/>
    </location>
</feature>
<dbReference type="InterPro" id="IPR006153">
    <property type="entry name" value="Cation/H_exchanger_TM"/>
</dbReference>
<keyword evidence="9" id="KW-0739">Sodium transport</keyword>
<dbReference type="GO" id="GO:0015386">
    <property type="term" value="F:potassium:proton antiporter activity"/>
    <property type="evidence" value="ECO:0007669"/>
    <property type="project" value="TreeGrafter"/>
</dbReference>
<feature type="transmembrane region" description="Helical" evidence="10">
    <location>
        <begin position="113"/>
        <end position="136"/>
    </location>
</feature>
<name>A0A4R4PU60_9ACTN</name>
<keyword evidence="4 10" id="KW-0812">Transmembrane</keyword>
<dbReference type="GO" id="GO:0051453">
    <property type="term" value="P:regulation of intracellular pH"/>
    <property type="evidence" value="ECO:0007669"/>
    <property type="project" value="TreeGrafter"/>
</dbReference>
<feature type="transmembrane region" description="Helical" evidence="10">
    <location>
        <begin position="238"/>
        <end position="255"/>
    </location>
</feature>
<evidence type="ECO:0000256" key="8">
    <source>
        <dbReference type="ARBA" id="ARBA00023136"/>
    </source>
</evidence>
<dbReference type="GO" id="GO:0098719">
    <property type="term" value="P:sodium ion import across plasma membrane"/>
    <property type="evidence" value="ECO:0007669"/>
    <property type="project" value="TreeGrafter"/>
</dbReference>
<feature type="transmembrane region" description="Helical" evidence="10">
    <location>
        <begin position="186"/>
        <end position="207"/>
    </location>
</feature>
<evidence type="ECO:0000256" key="3">
    <source>
        <dbReference type="ARBA" id="ARBA00022475"/>
    </source>
</evidence>
<organism evidence="12 13">
    <name type="scientific">Kribbella albertanoniae</name>
    <dbReference type="NCBI Taxonomy" id="1266829"/>
    <lineage>
        <taxon>Bacteria</taxon>
        <taxon>Bacillati</taxon>
        <taxon>Actinomycetota</taxon>
        <taxon>Actinomycetes</taxon>
        <taxon>Propionibacteriales</taxon>
        <taxon>Kribbellaceae</taxon>
        <taxon>Kribbella</taxon>
    </lineage>
</organism>
<dbReference type="Proteomes" id="UP000295075">
    <property type="component" value="Unassembled WGS sequence"/>
</dbReference>
<feature type="transmembrane region" description="Helical" evidence="10">
    <location>
        <begin position="157"/>
        <end position="180"/>
    </location>
</feature>
<keyword evidence="2" id="KW-0813">Transport</keyword>
<evidence type="ECO:0000256" key="10">
    <source>
        <dbReference type="SAM" id="Phobius"/>
    </source>
</evidence>
<accession>A0A4R4PU60</accession>
<dbReference type="PANTHER" id="PTHR10110">
    <property type="entry name" value="SODIUM/HYDROGEN EXCHANGER"/>
    <property type="match status" value="1"/>
</dbReference>
<gene>
    <name evidence="12" type="ORF">E1261_23390</name>
</gene>
<keyword evidence="6" id="KW-0915">Sodium</keyword>
<feature type="transmembrane region" description="Helical" evidence="10">
    <location>
        <begin position="267"/>
        <end position="287"/>
    </location>
</feature>
<evidence type="ECO:0000259" key="11">
    <source>
        <dbReference type="Pfam" id="PF00999"/>
    </source>
</evidence>
<comment type="subcellular location">
    <subcellularLocation>
        <location evidence="1">Cell membrane</location>
        <topology evidence="1">Multi-pass membrane protein</topology>
    </subcellularLocation>
</comment>
<dbReference type="RefSeq" id="WP_132409902.1">
    <property type="nucleotide sequence ID" value="NZ_SMKA01000116.1"/>
</dbReference>
<feature type="transmembrane region" description="Helical" evidence="10">
    <location>
        <begin position="395"/>
        <end position="415"/>
    </location>
</feature>
<keyword evidence="8 10" id="KW-0472">Membrane</keyword>
<dbReference type="GO" id="GO:0015385">
    <property type="term" value="F:sodium:proton antiporter activity"/>
    <property type="evidence" value="ECO:0007669"/>
    <property type="project" value="InterPro"/>
</dbReference>